<evidence type="ECO:0000313" key="2">
    <source>
        <dbReference type="EMBL" id="MBF4986071.1"/>
    </source>
</evidence>
<organism evidence="2 3">
    <name type="scientific">Nonlabens mediterrranea</name>
    <dbReference type="NCBI Taxonomy" id="1419947"/>
    <lineage>
        <taxon>Bacteria</taxon>
        <taxon>Pseudomonadati</taxon>
        <taxon>Bacteroidota</taxon>
        <taxon>Flavobacteriia</taxon>
        <taxon>Flavobacteriales</taxon>
        <taxon>Flavobacteriaceae</taxon>
        <taxon>Nonlabens</taxon>
    </lineage>
</organism>
<comment type="caution">
    <text evidence="2">The sequence shown here is derived from an EMBL/GenBank/DDBJ whole genome shotgun (WGS) entry which is preliminary data.</text>
</comment>
<dbReference type="Gene3D" id="2.40.50.460">
    <property type="match status" value="1"/>
</dbReference>
<keyword evidence="2" id="KW-0269">Exonuclease</keyword>
<evidence type="ECO:0000259" key="1">
    <source>
        <dbReference type="Pfam" id="PF17768"/>
    </source>
</evidence>
<feature type="domain" description="RecJ OB" evidence="1">
    <location>
        <begin position="1"/>
        <end position="64"/>
    </location>
</feature>
<keyword evidence="2" id="KW-0378">Hydrolase</keyword>
<dbReference type="InterPro" id="IPR041122">
    <property type="entry name" value="RecJ_OB"/>
</dbReference>
<dbReference type="Proteomes" id="UP001194729">
    <property type="component" value="Unassembled WGS sequence"/>
</dbReference>
<sequence>GKSEDHLKVKVVKNKNDRNGMDAIGFNLGGKSDLVKNKVKFDIAYTISENEWNGNVSLQLLLKDIKA</sequence>
<keyword evidence="2" id="KW-0540">Nuclease</keyword>
<evidence type="ECO:0000313" key="3">
    <source>
        <dbReference type="Proteomes" id="UP001194729"/>
    </source>
</evidence>
<accession>A0ABS0A9N5</accession>
<proteinExistence type="predicted"/>
<protein>
    <submittedName>
        <fullName evidence="2">Single-stranded-DNA-specific exonuclease RecJ</fullName>
    </submittedName>
</protein>
<keyword evidence="3" id="KW-1185">Reference proteome</keyword>
<feature type="non-terminal residue" evidence="2">
    <location>
        <position position="1"/>
    </location>
</feature>
<dbReference type="EMBL" id="JADKYU010000953">
    <property type="protein sequence ID" value="MBF4986071.1"/>
    <property type="molecule type" value="Genomic_DNA"/>
</dbReference>
<dbReference type="Pfam" id="PF17768">
    <property type="entry name" value="RecJ_OB"/>
    <property type="match status" value="1"/>
</dbReference>
<gene>
    <name evidence="2" type="ORF">FNJ87_17665</name>
</gene>
<name>A0ABS0A9N5_9FLAO</name>
<dbReference type="GO" id="GO:0004527">
    <property type="term" value="F:exonuclease activity"/>
    <property type="evidence" value="ECO:0007669"/>
    <property type="project" value="UniProtKB-KW"/>
</dbReference>
<reference evidence="2 3" key="1">
    <citation type="submission" date="2020-11" db="EMBL/GenBank/DDBJ databases">
        <title>P. mediterranea TC4 genome.</title>
        <authorList>
            <person name="Molmeret M."/>
        </authorList>
    </citation>
    <scope>NUCLEOTIDE SEQUENCE [LARGE SCALE GENOMIC DNA]</scope>
    <source>
        <strain evidence="2 3">TC4</strain>
    </source>
</reference>